<dbReference type="SUPFAM" id="SSF53474">
    <property type="entry name" value="alpha/beta-Hydrolases"/>
    <property type="match status" value="1"/>
</dbReference>
<dbReference type="Pfam" id="PF08840">
    <property type="entry name" value="BAAT_C"/>
    <property type="match status" value="1"/>
</dbReference>
<proteinExistence type="inferred from homology"/>
<evidence type="ECO:0000259" key="4">
    <source>
        <dbReference type="Pfam" id="PF08840"/>
    </source>
</evidence>
<evidence type="ECO:0000313" key="5">
    <source>
        <dbReference type="EnsemblMetazoa" id="XP_038072895.1"/>
    </source>
</evidence>
<dbReference type="GO" id="GO:0006637">
    <property type="term" value="P:acyl-CoA metabolic process"/>
    <property type="evidence" value="ECO:0007669"/>
    <property type="project" value="InterPro"/>
</dbReference>
<dbReference type="InterPro" id="IPR029058">
    <property type="entry name" value="AB_hydrolase_fold"/>
</dbReference>
<dbReference type="Gene3D" id="3.40.50.1820">
    <property type="entry name" value="alpha/beta hydrolase"/>
    <property type="match status" value="1"/>
</dbReference>
<dbReference type="PANTHER" id="PTHR10824:SF4">
    <property type="entry name" value="ACYL-COENZYME A THIOESTERASE 1-LIKE"/>
    <property type="match status" value="1"/>
</dbReference>
<feature type="active site" description="Charge relay system" evidence="2">
    <location>
        <position position="404"/>
    </location>
</feature>
<dbReference type="OMA" id="SEINDYW"/>
<dbReference type="FunFam" id="3.40.50.1820:FF:000024">
    <property type="entry name" value="acyl-coenzyme A thioesterase 4"/>
    <property type="match status" value="1"/>
</dbReference>
<dbReference type="PANTHER" id="PTHR10824">
    <property type="entry name" value="ACYL-COENZYME A THIOESTERASE-RELATED"/>
    <property type="match status" value="1"/>
</dbReference>
<accession>A0A914BAN2</accession>
<dbReference type="EnsemblMetazoa" id="XM_038216967.1">
    <property type="protein sequence ID" value="XP_038072895.1"/>
    <property type="gene ID" value="LOC119741228"/>
</dbReference>
<dbReference type="InterPro" id="IPR006862">
    <property type="entry name" value="Thio_Ohase/aa_AcTrfase"/>
</dbReference>
<dbReference type="Proteomes" id="UP000887568">
    <property type="component" value="Unplaced"/>
</dbReference>
<evidence type="ECO:0000313" key="6">
    <source>
        <dbReference type="Proteomes" id="UP000887568"/>
    </source>
</evidence>
<name>A0A914BAN2_PATMI</name>
<dbReference type="Pfam" id="PF04775">
    <property type="entry name" value="Bile_Hydr_Trans"/>
    <property type="match status" value="1"/>
</dbReference>
<dbReference type="GO" id="GO:0047617">
    <property type="term" value="F:fatty acyl-CoA hydrolase activity"/>
    <property type="evidence" value="ECO:0007669"/>
    <property type="project" value="TreeGrafter"/>
</dbReference>
<dbReference type="InterPro" id="IPR014940">
    <property type="entry name" value="BAAT_C"/>
</dbReference>
<dbReference type="AlphaFoldDB" id="A0A914BAN2"/>
<evidence type="ECO:0000256" key="1">
    <source>
        <dbReference type="ARBA" id="ARBA00006538"/>
    </source>
</evidence>
<dbReference type="InterPro" id="IPR016662">
    <property type="entry name" value="Acyl-CoA_thioEstase_long-chain"/>
</dbReference>
<organism evidence="5 6">
    <name type="scientific">Patiria miniata</name>
    <name type="common">Bat star</name>
    <name type="synonym">Asterina miniata</name>
    <dbReference type="NCBI Taxonomy" id="46514"/>
    <lineage>
        <taxon>Eukaryota</taxon>
        <taxon>Metazoa</taxon>
        <taxon>Echinodermata</taxon>
        <taxon>Eleutherozoa</taxon>
        <taxon>Asterozoa</taxon>
        <taxon>Asteroidea</taxon>
        <taxon>Valvatacea</taxon>
        <taxon>Valvatida</taxon>
        <taxon>Asterinidae</taxon>
        <taxon>Patiria</taxon>
    </lineage>
</organism>
<keyword evidence="6" id="KW-1185">Reference proteome</keyword>
<evidence type="ECO:0000256" key="2">
    <source>
        <dbReference type="PIRSR" id="PIRSR016521-1"/>
    </source>
</evidence>
<reference evidence="5" key="1">
    <citation type="submission" date="2022-11" db="UniProtKB">
        <authorList>
            <consortium name="EnsemblMetazoa"/>
        </authorList>
    </citation>
    <scope>IDENTIFICATION</scope>
</reference>
<feature type="domain" description="Acyl-CoA thioester hydrolase/bile acid-CoA amino acid N-acetyltransferase" evidence="3">
    <location>
        <begin position="38"/>
        <end position="179"/>
    </location>
</feature>
<dbReference type="PIRSF" id="PIRSF016521">
    <property type="entry name" value="Acyl-CoA_hydro"/>
    <property type="match status" value="1"/>
</dbReference>
<dbReference type="Gene3D" id="2.60.40.2240">
    <property type="entry name" value="Acyl-CoA thioester hydrolase/BAAT N-terminal domain"/>
    <property type="match status" value="1"/>
</dbReference>
<feature type="domain" description="BAAT/Acyl-CoA thioester hydrolase C-terminal" evidence="4">
    <location>
        <begin position="243"/>
        <end position="453"/>
    </location>
</feature>
<feature type="active site" description="Charge relay system" evidence="2">
    <location>
        <position position="271"/>
    </location>
</feature>
<dbReference type="OrthoDB" id="6347013at2759"/>
<feature type="active site" description="Charge relay system" evidence="2">
    <location>
        <position position="370"/>
    </location>
</feature>
<dbReference type="RefSeq" id="XP_038072895.1">
    <property type="nucleotide sequence ID" value="XM_038216967.1"/>
</dbReference>
<dbReference type="GeneID" id="119741228"/>
<dbReference type="GO" id="GO:0006631">
    <property type="term" value="P:fatty acid metabolic process"/>
    <property type="evidence" value="ECO:0007669"/>
    <property type="project" value="TreeGrafter"/>
</dbReference>
<comment type="similarity">
    <text evidence="1">Belongs to the C/M/P thioester hydrolase family.</text>
</comment>
<dbReference type="InterPro" id="IPR042490">
    <property type="entry name" value="Thio_Ohase/BAAT_N"/>
</dbReference>
<evidence type="ECO:0000259" key="3">
    <source>
        <dbReference type="Pfam" id="PF04775"/>
    </source>
</evidence>
<protein>
    <submittedName>
        <fullName evidence="5">Uncharacterized protein</fullName>
    </submittedName>
</protein>
<sequence length="461" mass="50467">MCFIVVMRRSAMSAVRSFCTRVSLPRLLSVTPASSMIDSKLDIKATGLEANSSVTIRSVLEQETRNGVVKFEGHAHYIADDRGVVSVPDQRSLGGTYNVGNISRQDADPMGLLWSMLPSPGQRFGARIVCKDVTKPMTVHLSLHGGHLDTMTLQTAEPEATTTAERWYMGQNVERITVHSGRLRGSVFKPKGPGPFPGVIDMYGSTGGLIETRAAILAYHGLACYALPYFKYDDLPSQMWNLELEYFKEAIDWMADQPFVKPGGIAMVGISIGAQNVLATVSQFPEKVKAVVSISGAHVYTSFPMTLNGEALPFVEFDFGGIKSSASTDGAQDMFDCYKGVYDVKEEEGVIFKLENAPNCKFLFIVGDSDRLWDSCHYAQQAIQRLERHGCHNHQLLSYPNAGHLIEVPYVPASGVSFSAFLGNVVDHGGTVKGTAQANEDSWPKIVKFLHKCCGSDYSKL</sequence>